<dbReference type="AlphaFoldDB" id="A0A317CF45"/>
<feature type="transmembrane region" description="Helical" evidence="2">
    <location>
        <begin position="101"/>
        <end position="120"/>
    </location>
</feature>
<accession>A0A317CF45</accession>
<dbReference type="GO" id="GO:0005886">
    <property type="term" value="C:plasma membrane"/>
    <property type="evidence" value="ECO:0007669"/>
    <property type="project" value="UniProtKB-SubCell"/>
</dbReference>
<dbReference type="PANTHER" id="PTHR43849:SF2">
    <property type="entry name" value="BLL3936 PROTEIN"/>
    <property type="match status" value="1"/>
</dbReference>
<sequence>MTDTTTEPEKHGKILFVIGIIVALIHLWMNTLGTLSSLWQNSIHFATFIVMAGFMYPLGNNEEGRFTLPVWLEVFLTTLAGVAILWMVFQEDAIYDRGLRLTSFDIIVICYILLVITEYVRRATGWVIPCLIFISLSYVTWLGPLIPGVMRFSGLNFDTVLFRSTFGDDALLGSIATISSSFVFMFILFGAFLLRSGGGDFIIELSRCVADKMTGGPGFVAIFSSALTGMISGSAVANTASTGVITIPLMKKAGFKAKFAGGVEAAASTGGQLMPPIMGAGAFVMASVTQLPYSTIVMYSIMPAVLYFATVGFFVYLEARKHGITQENQQTVTAWQLLKAKGWAYLLPIVILIVLLIIGYTPTYAAGLAILAVIACSWFTPERMTPKRILEALAMGSKNMVFTAIIMLGVGLIVSGITTTGVGNTFSLMIAEWSNNNMLIAFVLIAIASLVLGMGLPVTASYIVLGTLSAPVLYKLLSDQYLIQAFMDGQVTDTLKAVLMLSAPELVAKLGQPLSSIDANALMAAIPPDFMEATRDELLPKELLASCLLAAHLVIFWLSQDSNVTPPVCLVAFTAAAIAGSRPMETGVQAWKIAKGLYIIPLLFLYGPLITGTWFEIGVSSVFALFGLYAFTAAFQGFLSSHLGWLQRILVTGVSFLLLWPGEWVWNAVGLVMLLSLMNMHRFIPKKSVTETA</sequence>
<feature type="transmembrane region" description="Helical" evidence="2">
    <location>
        <begin position="70"/>
        <end position="89"/>
    </location>
</feature>
<dbReference type="GO" id="GO:0022857">
    <property type="term" value="F:transmembrane transporter activity"/>
    <property type="evidence" value="ECO:0007669"/>
    <property type="project" value="UniProtKB-UniRule"/>
</dbReference>
<evidence type="ECO:0000313" key="5">
    <source>
        <dbReference type="Proteomes" id="UP000245506"/>
    </source>
</evidence>
<feature type="transmembrane region" description="Helical" evidence="2">
    <location>
        <begin position="593"/>
        <end position="611"/>
    </location>
</feature>
<evidence type="ECO:0000313" key="4">
    <source>
        <dbReference type="EMBL" id="PWQ95993.1"/>
    </source>
</evidence>
<gene>
    <name evidence="4" type="ORF">DKT75_11485</name>
</gene>
<name>A0A317CF45_9GAMM</name>
<keyword evidence="2" id="KW-1133">Transmembrane helix</keyword>
<feature type="transmembrane region" description="Helical" evidence="2">
    <location>
        <begin position="296"/>
        <end position="317"/>
    </location>
</feature>
<dbReference type="OrthoDB" id="9759894at2"/>
<dbReference type="NCBIfam" id="TIGR02123">
    <property type="entry name" value="TRAP_fused"/>
    <property type="match status" value="1"/>
</dbReference>
<keyword evidence="2" id="KW-0812">Transmembrane</keyword>
<feature type="transmembrane region" description="Helical" evidence="2">
    <location>
        <begin position="12"/>
        <end position="29"/>
    </location>
</feature>
<keyword evidence="1" id="KW-0997">Cell inner membrane</keyword>
<dbReference type="Pfam" id="PF06808">
    <property type="entry name" value="DctM"/>
    <property type="match status" value="1"/>
</dbReference>
<keyword evidence="2" id="KW-0472">Membrane</keyword>
<feature type="transmembrane region" description="Helical" evidence="2">
    <location>
        <begin position="338"/>
        <end position="358"/>
    </location>
</feature>
<feature type="transmembrane region" description="Helical" evidence="2">
    <location>
        <begin position="41"/>
        <end position="58"/>
    </location>
</feature>
<evidence type="ECO:0000259" key="3">
    <source>
        <dbReference type="Pfam" id="PF06808"/>
    </source>
</evidence>
<reference evidence="4 5" key="1">
    <citation type="submission" date="2018-05" db="EMBL/GenBank/DDBJ databases">
        <title>Leucothrix arctica sp. nov., isolated from Arctic seawater.</title>
        <authorList>
            <person name="Choi A."/>
            <person name="Baek K."/>
        </authorList>
    </citation>
    <scope>NUCLEOTIDE SEQUENCE [LARGE SCALE GENOMIC DNA]</scope>
    <source>
        <strain evidence="4 5">IMCC9719</strain>
    </source>
</reference>
<feature type="transmembrane region" description="Helical" evidence="2">
    <location>
        <begin position="400"/>
        <end position="418"/>
    </location>
</feature>
<feature type="transmembrane region" description="Helical" evidence="2">
    <location>
        <begin position="617"/>
        <end position="635"/>
    </location>
</feature>
<dbReference type="Proteomes" id="UP000245506">
    <property type="component" value="Unassembled WGS sequence"/>
</dbReference>
<keyword evidence="5" id="KW-1185">Reference proteome</keyword>
<dbReference type="InterPro" id="IPR011853">
    <property type="entry name" value="TRAP_DctM-Dct_fused"/>
</dbReference>
<dbReference type="EMBL" id="QGKL01000031">
    <property type="protein sequence ID" value="PWQ95993.1"/>
    <property type="molecule type" value="Genomic_DNA"/>
</dbReference>
<protein>
    <submittedName>
        <fullName evidence="4">C4-dicarboxylate ABC transporter permease</fullName>
    </submittedName>
</protein>
<evidence type="ECO:0000256" key="2">
    <source>
        <dbReference type="SAM" id="Phobius"/>
    </source>
</evidence>
<comment type="function">
    <text evidence="1">Part of the tripartite ATP-independent periplasmic (TRAP) transport system.</text>
</comment>
<feature type="domain" description="TRAP C4-dicarboxylate transport system permease DctM subunit" evidence="3">
    <location>
        <begin position="130"/>
        <end position="594"/>
    </location>
</feature>
<feature type="transmembrane region" description="Helical" evidence="2">
    <location>
        <begin position="170"/>
        <end position="194"/>
    </location>
</feature>
<dbReference type="PANTHER" id="PTHR43849">
    <property type="entry name" value="BLL3936 PROTEIN"/>
    <property type="match status" value="1"/>
</dbReference>
<evidence type="ECO:0000256" key="1">
    <source>
        <dbReference type="RuleBase" id="RU369079"/>
    </source>
</evidence>
<dbReference type="RefSeq" id="WP_109823572.1">
    <property type="nucleotide sequence ID" value="NZ_QGKL01000031.1"/>
</dbReference>
<comment type="subcellular location">
    <subcellularLocation>
        <location evidence="1">Cell inner membrane</location>
        <topology evidence="1">Multi-pass membrane protein</topology>
    </subcellularLocation>
</comment>
<feature type="transmembrane region" description="Helical" evidence="2">
    <location>
        <begin position="666"/>
        <end position="684"/>
    </location>
</feature>
<feature type="transmembrane region" description="Helical" evidence="2">
    <location>
        <begin position="438"/>
        <end position="465"/>
    </location>
</feature>
<feature type="transmembrane region" description="Helical" evidence="2">
    <location>
        <begin position="364"/>
        <end position="380"/>
    </location>
</feature>
<comment type="caution">
    <text evidence="4">The sequence shown here is derived from an EMBL/GenBank/DDBJ whole genome shotgun (WGS) entry which is preliminary data.</text>
</comment>
<dbReference type="InterPro" id="IPR010656">
    <property type="entry name" value="DctM"/>
</dbReference>
<feature type="transmembrane region" description="Helical" evidence="2">
    <location>
        <begin position="215"/>
        <end position="237"/>
    </location>
</feature>
<proteinExistence type="predicted"/>
<keyword evidence="1" id="KW-0813">Transport</keyword>
<organism evidence="4 5">
    <name type="scientific">Leucothrix arctica</name>
    <dbReference type="NCBI Taxonomy" id="1481894"/>
    <lineage>
        <taxon>Bacteria</taxon>
        <taxon>Pseudomonadati</taxon>
        <taxon>Pseudomonadota</taxon>
        <taxon>Gammaproteobacteria</taxon>
        <taxon>Thiotrichales</taxon>
        <taxon>Thiotrichaceae</taxon>
        <taxon>Leucothrix</taxon>
    </lineage>
</organism>
<feature type="transmembrane region" description="Helical" evidence="2">
    <location>
        <begin position="127"/>
        <end position="150"/>
    </location>
</feature>
<keyword evidence="1" id="KW-1003">Cell membrane</keyword>